<dbReference type="InterPro" id="IPR020846">
    <property type="entry name" value="MFS_dom"/>
</dbReference>
<dbReference type="RefSeq" id="WP_347286871.1">
    <property type="nucleotide sequence ID" value="NZ_JAUZQE010000012.1"/>
</dbReference>
<dbReference type="EMBL" id="JAUZQE010000012">
    <property type="protein sequence ID" value="MDR4125736.1"/>
    <property type="molecule type" value="Genomic_DNA"/>
</dbReference>
<proteinExistence type="predicted"/>
<name>A0ABU1D5U7_9BURK</name>
<dbReference type="Pfam" id="PF07690">
    <property type="entry name" value="MFS_1"/>
    <property type="match status" value="1"/>
</dbReference>
<dbReference type="Proteomes" id="UP001232156">
    <property type="component" value="Unassembled WGS sequence"/>
</dbReference>
<feature type="transmembrane region" description="Helical" evidence="4">
    <location>
        <begin position="285"/>
        <end position="303"/>
    </location>
</feature>
<dbReference type="PANTHER" id="PTHR11360">
    <property type="entry name" value="MONOCARBOXYLATE TRANSPORTER"/>
    <property type="match status" value="1"/>
</dbReference>
<dbReference type="Gene3D" id="1.20.1250.20">
    <property type="entry name" value="MFS general substrate transporter like domains"/>
    <property type="match status" value="1"/>
</dbReference>
<dbReference type="SUPFAM" id="SSF103473">
    <property type="entry name" value="MFS general substrate transporter"/>
    <property type="match status" value="1"/>
</dbReference>
<dbReference type="InterPro" id="IPR050327">
    <property type="entry name" value="Proton-linked_MCT"/>
</dbReference>
<feature type="transmembrane region" description="Helical" evidence="4">
    <location>
        <begin position="7"/>
        <end position="27"/>
    </location>
</feature>
<feature type="transmembrane region" description="Helical" evidence="4">
    <location>
        <begin position="248"/>
        <end position="273"/>
    </location>
</feature>
<keyword evidence="7" id="KW-1185">Reference proteome</keyword>
<evidence type="ECO:0000259" key="5">
    <source>
        <dbReference type="PROSITE" id="PS50850"/>
    </source>
</evidence>
<feature type="transmembrane region" description="Helical" evidence="4">
    <location>
        <begin position="47"/>
        <end position="69"/>
    </location>
</feature>
<comment type="caution">
    <text evidence="6">The sequence shown here is derived from an EMBL/GenBank/DDBJ whole genome shotgun (WGS) entry which is preliminary data.</text>
</comment>
<feature type="transmembrane region" description="Helical" evidence="4">
    <location>
        <begin position="343"/>
        <end position="369"/>
    </location>
</feature>
<evidence type="ECO:0000256" key="1">
    <source>
        <dbReference type="ARBA" id="ARBA00022692"/>
    </source>
</evidence>
<sequence length="397" mass="42966">MRGRSSEAFFISALGFGQICAWGTLYYSYPLIVEAMMPELGWQRAEAYAPATLGLVLAAFLTYPVGVAVDRGYGRALLGISSLLVAGLFLLWSLVETQAAFYVVATLLGALQACTLYEPAFAVLARRVGAGRARAGVTHITLWGGFASTVFIPLIQFFLDHWGWREALLMLAFVNLLLAGMYAWQIRPHDDRGIEAAQSEGAARDTERQIVRATLRNRVFWLLLVAMLAYAAAFSAFTFHMYPMLLEGGLSVAEVVTALAFIGPAQVGGRLVIGMLGERASMRRIGCFTVAVLPPVFLALLFFKGNPLIVIVLCCLYGAANGIFTIVRSLVVPEMITPHAYGALNGIINLPATLARAVAPWATAVLWGVGQSYESVLWAITATFTVLALAFWAAARQ</sequence>
<keyword evidence="2 4" id="KW-1133">Transmembrane helix</keyword>
<protein>
    <submittedName>
        <fullName evidence="6">MFS transporter</fullName>
    </submittedName>
</protein>
<feature type="transmembrane region" description="Helical" evidence="4">
    <location>
        <begin position="375"/>
        <end position="395"/>
    </location>
</feature>
<feature type="transmembrane region" description="Helical" evidence="4">
    <location>
        <begin position="219"/>
        <end position="242"/>
    </location>
</feature>
<feature type="transmembrane region" description="Helical" evidence="4">
    <location>
        <begin position="167"/>
        <end position="184"/>
    </location>
</feature>
<evidence type="ECO:0000256" key="2">
    <source>
        <dbReference type="ARBA" id="ARBA00022989"/>
    </source>
</evidence>
<feature type="transmembrane region" description="Helical" evidence="4">
    <location>
        <begin position="101"/>
        <end position="124"/>
    </location>
</feature>
<keyword evidence="1 4" id="KW-0812">Transmembrane</keyword>
<dbReference type="InterPro" id="IPR036259">
    <property type="entry name" value="MFS_trans_sf"/>
</dbReference>
<feature type="transmembrane region" description="Helical" evidence="4">
    <location>
        <begin position="76"/>
        <end position="95"/>
    </location>
</feature>
<evidence type="ECO:0000256" key="4">
    <source>
        <dbReference type="SAM" id="Phobius"/>
    </source>
</evidence>
<gene>
    <name evidence="6" type="ORF">Q8947_07025</name>
</gene>
<reference evidence="6 7" key="1">
    <citation type="submission" date="2023-08" db="EMBL/GenBank/DDBJ databases">
        <title>Alcaligenaceae gen. nov., a novel taxon isolated from the sludge of Yixing Pesticide Factory.</title>
        <authorList>
            <person name="Ruan L."/>
        </authorList>
    </citation>
    <scope>NUCLEOTIDE SEQUENCE [LARGE SCALE GENOMIC DNA]</scope>
    <source>
        <strain evidence="6 7">LG-2</strain>
    </source>
</reference>
<feature type="transmembrane region" description="Helical" evidence="4">
    <location>
        <begin position="136"/>
        <end position="155"/>
    </location>
</feature>
<keyword evidence="3 4" id="KW-0472">Membrane</keyword>
<dbReference type="InterPro" id="IPR011701">
    <property type="entry name" value="MFS"/>
</dbReference>
<evidence type="ECO:0000256" key="3">
    <source>
        <dbReference type="ARBA" id="ARBA00023136"/>
    </source>
</evidence>
<evidence type="ECO:0000313" key="6">
    <source>
        <dbReference type="EMBL" id="MDR4125736.1"/>
    </source>
</evidence>
<feature type="transmembrane region" description="Helical" evidence="4">
    <location>
        <begin position="309"/>
        <end position="331"/>
    </location>
</feature>
<accession>A0ABU1D5U7</accession>
<dbReference type="PROSITE" id="PS50850">
    <property type="entry name" value="MFS"/>
    <property type="match status" value="1"/>
</dbReference>
<evidence type="ECO:0000313" key="7">
    <source>
        <dbReference type="Proteomes" id="UP001232156"/>
    </source>
</evidence>
<feature type="domain" description="Major facilitator superfamily (MFS) profile" evidence="5">
    <location>
        <begin position="1"/>
        <end position="397"/>
    </location>
</feature>
<organism evidence="6 7">
    <name type="scientific">Yanghanlia caeni</name>
    <dbReference type="NCBI Taxonomy" id="3064283"/>
    <lineage>
        <taxon>Bacteria</taxon>
        <taxon>Pseudomonadati</taxon>
        <taxon>Pseudomonadota</taxon>
        <taxon>Betaproteobacteria</taxon>
        <taxon>Burkholderiales</taxon>
        <taxon>Alcaligenaceae</taxon>
        <taxon>Yanghanlia</taxon>
    </lineage>
</organism>
<dbReference type="PANTHER" id="PTHR11360:SF290">
    <property type="entry name" value="MONOCARBOXYLATE MFS PERMEASE"/>
    <property type="match status" value="1"/>
</dbReference>